<dbReference type="Pfam" id="PF00331">
    <property type="entry name" value="Glyco_hydro_10"/>
    <property type="match status" value="1"/>
</dbReference>
<comment type="catalytic activity">
    <reaction evidence="1 10">
        <text>Endohydrolysis of (1-&gt;4)-beta-D-xylosidic linkages in xylans.</text>
        <dbReference type="EC" id="3.2.1.8"/>
    </reaction>
</comment>
<dbReference type="Pfam" id="PF00553">
    <property type="entry name" value="CBM_2"/>
    <property type="match status" value="1"/>
</dbReference>
<name>A0A505D3K8_9ACTN</name>
<dbReference type="SUPFAM" id="SSF51445">
    <property type="entry name" value="(Trans)glycosidases"/>
    <property type="match status" value="1"/>
</dbReference>
<keyword evidence="3 15" id="KW-0858">Xylan degradation</keyword>
<feature type="domain" description="GH10" evidence="14">
    <location>
        <begin position="55"/>
        <end position="368"/>
    </location>
</feature>
<dbReference type="InterPro" id="IPR001000">
    <property type="entry name" value="GH10_dom"/>
</dbReference>
<evidence type="ECO:0000313" key="15">
    <source>
        <dbReference type="EMBL" id="TPQ16802.1"/>
    </source>
</evidence>
<dbReference type="PRINTS" id="PR00134">
    <property type="entry name" value="GLHYDRLASE10"/>
</dbReference>
<dbReference type="InterPro" id="IPR012291">
    <property type="entry name" value="CBM2_carb-bd_dom_sf"/>
</dbReference>
<dbReference type="Gene3D" id="2.60.40.290">
    <property type="match status" value="1"/>
</dbReference>
<evidence type="ECO:0000256" key="11">
    <source>
        <dbReference type="SAM" id="MobiDB-lite"/>
    </source>
</evidence>
<feature type="domain" description="CBM2" evidence="13">
    <location>
        <begin position="375"/>
        <end position="484"/>
    </location>
</feature>
<dbReference type="EMBL" id="VCHX02000320">
    <property type="protein sequence ID" value="TPQ16802.1"/>
    <property type="molecule type" value="Genomic_DNA"/>
</dbReference>
<dbReference type="GO" id="GO:0045493">
    <property type="term" value="P:xylan catabolic process"/>
    <property type="evidence" value="ECO:0007669"/>
    <property type="project" value="UniProtKB-KW"/>
</dbReference>
<comment type="similarity">
    <text evidence="2 10">Belongs to the glycosyl hydrolase 10 (cellulase F) family.</text>
</comment>
<evidence type="ECO:0000259" key="13">
    <source>
        <dbReference type="PROSITE" id="PS51173"/>
    </source>
</evidence>
<evidence type="ECO:0000256" key="9">
    <source>
        <dbReference type="PROSITE-ProRule" id="PRU10061"/>
    </source>
</evidence>
<protein>
    <recommendedName>
        <fullName evidence="10">Beta-xylanase</fullName>
        <ecNumber evidence="10">3.2.1.8</ecNumber>
    </recommendedName>
</protein>
<dbReference type="Proteomes" id="UP000317378">
    <property type="component" value="Unassembled WGS sequence"/>
</dbReference>
<evidence type="ECO:0000313" key="16">
    <source>
        <dbReference type="Proteomes" id="UP000317378"/>
    </source>
</evidence>
<dbReference type="AlphaFoldDB" id="A0A505D3K8"/>
<dbReference type="PROSITE" id="PS00591">
    <property type="entry name" value="GH10_1"/>
    <property type="match status" value="1"/>
</dbReference>
<evidence type="ECO:0000259" key="14">
    <source>
        <dbReference type="PROSITE" id="PS51760"/>
    </source>
</evidence>
<gene>
    <name evidence="15" type="ORF">FGD71_040070</name>
</gene>
<dbReference type="OrthoDB" id="9815836at2"/>
<dbReference type="InterPro" id="IPR031158">
    <property type="entry name" value="GH10_AS"/>
</dbReference>
<keyword evidence="16" id="KW-1185">Reference proteome</keyword>
<accession>A0A505D3K8</accession>
<dbReference type="SUPFAM" id="SSF49384">
    <property type="entry name" value="Carbohydrate-binding domain"/>
    <property type="match status" value="1"/>
</dbReference>
<keyword evidence="5 10" id="KW-0378">Hydrolase</keyword>
<feature type="active site" description="Nucleophile" evidence="9">
    <location>
        <position position="290"/>
    </location>
</feature>
<dbReference type="InterPro" id="IPR008965">
    <property type="entry name" value="CBM2/CBM3_carb-bd_dom_sf"/>
</dbReference>
<dbReference type="RefSeq" id="WP_119105473.1">
    <property type="nucleotide sequence ID" value="NZ_QXMJ01000320.1"/>
</dbReference>
<dbReference type="PANTHER" id="PTHR31490:SF88">
    <property type="entry name" value="BETA-XYLANASE"/>
    <property type="match status" value="1"/>
</dbReference>
<evidence type="ECO:0000256" key="1">
    <source>
        <dbReference type="ARBA" id="ARBA00000681"/>
    </source>
</evidence>
<dbReference type="PANTHER" id="PTHR31490">
    <property type="entry name" value="GLYCOSYL HYDROLASE"/>
    <property type="match status" value="1"/>
</dbReference>
<reference evidence="15 16" key="1">
    <citation type="submission" date="2019-06" db="EMBL/GenBank/DDBJ databases">
        <title>Streptomyces sporangiiformans sp. nov., a novel actinomycete isolated from soil in Mount Song.</title>
        <authorList>
            <person name="Han L."/>
        </authorList>
    </citation>
    <scope>NUCLEOTIDE SEQUENCE [LARGE SCALE GENOMIC DNA]</scope>
    <source>
        <strain evidence="15 16">NEAU-SSA 1</strain>
    </source>
</reference>
<evidence type="ECO:0000256" key="2">
    <source>
        <dbReference type="ARBA" id="ARBA00007495"/>
    </source>
</evidence>
<proteinExistence type="inferred from homology"/>
<keyword evidence="7 10" id="KW-0326">Glycosidase</keyword>
<evidence type="ECO:0000256" key="4">
    <source>
        <dbReference type="ARBA" id="ARBA00022729"/>
    </source>
</evidence>
<keyword evidence="6 10" id="KW-0119">Carbohydrate metabolism</keyword>
<dbReference type="InterPro" id="IPR017853">
    <property type="entry name" value="GH"/>
</dbReference>
<evidence type="ECO:0000256" key="5">
    <source>
        <dbReference type="ARBA" id="ARBA00022801"/>
    </source>
</evidence>
<feature type="signal peptide" evidence="12">
    <location>
        <begin position="1"/>
        <end position="29"/>
    </location>
</feature>
<dbReference type="Gene3D" id="3.20.20.80">
    <property type="entry name" value="Glycosidases"/>
    <property type="match status" value="1"/>
</dbReference>
<evidence type="ECO:0000256" key="10">
    <source>
        <dbReference type="RuleBase" id="RU361174"/>
    </source>
</evidence>
<dbReference type="SMART" id="SM00637">
    <property type="entry name" value="CBD_II"/>
    <property type="match status" value="1"/>
</dbReference>
<organism evidence="15 16">
    <name type="scientific">Streptomyces sporangiiformans</name>
    <dbReference type="NCBI Taxonomy" id="2315329"/>
    <lineage>
        <taxon>Bacteria</taxon>
        <taxon>Bacillati</taxon>
        <taxon>Actinomycetota</taxon>
        <taxon>Actinomycetes</taxon>
        <taxon>Kitasatosporales</taxon>
        <taxon>Streptomycetaceae</taxon>
        <taxon>Streptomyces</taxon>
    </lineage>
</organism>
<keyword evidence="8 10" id="KW-0624">Polysaccharide degradation</keyword>
<comment type="caution">
    <text evidence="15">The sequence shown here is derived from an EMBL/GenBank/DDBJ whole genome shotgun (WGS) entry which is preliminary data.</text>
</comment>
<dbReference type="InterPro" id="IPR044846">
    <property type="entry name" value="GH10"/>
</dbReference>
<evidence type="ECO:0000256" key="6">
    <source>
        <dbReference type="ARBA" id="ARBA00023277"/>
    </source>
</evidence>
<evidence type="ECO:0000256" key="7">
    <source>
        <dbReference type="ARBA" id="ARBA00023295"/>
    </source>
</evidence>
<evidence type="ECO:0000256" key="12">
    <source>
        <dbReference type="SAM" id="SignalP"/>
    </source>
</evidence>
<feature type="chain" id="PRO_5021507944" description="Beta-xylanase" evidence="12">
    <location>
        <begin position="30"/>
        <end position="484"/>
    </location>
</feature>
<dbReference type="PROSITE" id="PS51760">
    <property type="entry name" value="GH10_2"/>
    <property type="match status" value="1"/>
</dbReference>
<dbReference type="SMART" id="SM00633">
    <property type="entry name" value="Glyco_10"/>
    <property type="match status" value="1"/>
</dbReference>
<evidence type="ECO:0000256" key="8">
    <source>
        <dbReference type="ARBA" id="ARBA00023326"/>
    </source>
</evidence>
<keyword evidence="4 12" id="KW-0732">Signal</keyword>
<dbReference type="GO" id="GO:0031176">
    <property type="term" value="F:endo-1,4-beta-xylanase activity"/>
    <property type="evidence" value="ECO:0007669"/>
    <property type="project" value="UniProtKB-EC"/>
</dbReference>
<sequence>MKLLSLRRAASVNLAVASLVIGGAASGHAAASDQAGASGQAGVSGQAADRSAPRAAAEPVLRELAAAKGIYYGTAVTASKLNGSYGSITGEQFDSITPGNEMKWGSVEPNRGSYNWSGADAIVDFAEAHGQKVRGHTLVWHSQLPNWVINGSWTADSLRTVMTDHIATEAGRYKGRIDHWDVVNEPFNEDGTRRQSVFQTAIGDSYIADALRAARAADPTAKLYVNDYNVEGVNAKSTALYNLVKSLKEQGVPIDGVGLQAHLIIGQVPSSMQANIQRFADLGVDVAITELDIRMTVPPTSAQLAQQKAEYKAVTSACLAVSRCEGVTVWGFTDSDSWIPEVFPGYGAATPYDENFRPKPAYYGIAEALGWTDGGTTPTGSCAVTYAVQNQWNSGFTAQVTVKNTSTEAVNGWKVAWSWPAGQRVTQAWNATVTQSGSAVTATNAPYNAAIAPGATVTFGFNGALSGSNSAPTAFTLNGTACTA</sequence>
<feature type="region of interest" description="Disordered" evidence="11">
    <location>
        <begin position="35"/>
        <end position="54"/>
    </location>
</feature>
<dbReference type="EC" id="3.2.1.8" evidence="10"/>
<evidence type="ECO:0000256" key="3">
    <source>
        <dbReference type="ARBA" id="ARBA00022651"/>
    </source>
</evidence>
<dbReference type="PROSITE" id="PS51173">
    <property type="entry name" value="CBM2"/>
    <property type="match status" value="1"/>
</dbReference>
<dbReference type="GO" id="GO:0030247">
    <property type="term" value="F:polysaccharide binding"/>
    <property type="evidence" value="ECO:0007669"/>
    <property type="project" value="UniProtKB-UniRule"/>
</dbReference>
<dbReference type="InterPro" id="IPR001919">
    <property type="entry name" value="CBD2"/>
</dbReference>